<evidence type="ECO:0000256" key="1">
    <source>
        <dbReference type="SAM" id="Phobius"/>
    </source>
</evidence>
<feature type="non-terminal residue" evidence="2">
    <location>
        <position position="66"/>
    </location>
</feature>
<dbReference type="EMBL" id="AUZX01008032">
    <property type="protein sequence ID" value="EQD57099.1"/>
    <property type="molecule type" value="Genomic_DNA"/>
</dbReference>
<feature type="non-terminal residue" evidence="2">
    <location>
        <position position="1"/>
    </location>
</feature>
<proteinExistence type="predicted"/>
<accession>T1BVD6</accession>
<evidence type="ECO:0000313" key="2">
    <source>
        <dbReference type="EMBL" id="EQD57099.1"/>
    </source>
</evidence>
<dbReference type="SUPFAM" id="SSF50156">
    <property type="entry name" value="PDZ domain-like"/>
    <property type="match status" value="1"/>
</dbReference>
<protein>
    <submittedName>
        <fullName evidence="2">Uncharacterized protein</fullName>
    </submittedName>
</protein>
<gene>
    <name evidence="2" type="ORF">B1A_11246</name>
</gene>
<sequence>NFLAMIIFLIPMLIMLPYILTNVYGHGVFVYSTTPGYPAYNVIKPGTEILAWDGHHVSNLTQLENA</sequence>
<dbReference type="AlphaFoldDB" id="T1BVD6"/>
<keyword evidence="1" id="KW-1133">Transmembrane helix</keyword>
<comment type="caution">
    <text evidence="2">The sequence shown here is derived from an EMBL/GenBank/DDBJ whole genome shotgun (WGS) entry which is preliminary data.</text>
</comment>
<reference evidence="2" key="2">
    <citation type="journal article" date="2014" name="ISME J.">
        <title>Microbial stratification in low pH oxic and suboxic macroscopic growths along an acid mine drainage.</title>
        <authorList>
            <person name="Mendez-Garcia C."/>
            <person name="Mesa V."/>
            <person name="Sprenger R.R."/>
            <person name="Richter M."/>
            <person name="Diez M.S."/>
            <person name="Solano J."/>
            <person name="Bargiela R."/>
            <person name="Golyshina O.V."/>
            <person name="Manteca A."/>
            <person name="Ramos J.L."/>
            <person name="Gallego J.R."/>
            <person name="Llorente I."/>
            <person name="Martins Dos Santos V.A."/>
            <person name="Jensen O.N."/>
            <person name="Pelaez A.I."/>
            <person name="Sanchez J."/>
            <person name="Ferrer M."/>
        </authorList>
    </citation>
    <scope>NUCLEOTIDE SEQUENCE</scope>
</reference>
<name>T1BVD6_9ZZZZ</name>
<keyword evidence="1" id="KW-0812">Transmembrane</keyword>
<dbReference type="InterPro" id="IPR036034">
    <property type="entry name" value="PDZ_sf"/>
</dbReference>
<keyword evidence="1" id="KW-0472">Membrane</keyword>
<feature type="transmembrane region" description="Helical" evidence="1">
    <location>
        <begin position="6"/>
        <end position="25"/>
    </location>
</feature>
<reference evidence="2" key="1">
    <citation type="submission" date="2013-08" db="EMBL/GenBank/DDBJ databases">
        <authorList>
            <person name="Mendez C."/>
            <person name="Richter M."/>
            <person name="Ferrer M."/>
            <person name="Sanchez J."/>
        </authorList>
    </citation>
    <scope>NUCLEOTIDE SEQUENCE</scope>
</reference>
<organism evidence="2">
    <name type="scientific">mine drainage metagenome</name>
    <dbReference type="NCBI Taxonomy" id="410659"/>
    <lineage>
        <taxon>unclassified sequences</taxon>
        <taxon>metagenomes</taxon>
        <taxon>ecological metagenomes</taxon>
    </lineage>
</organism>
<dbReference type="Gene3D" id="2.30.42.10">
    <property type="match status" value="1"/>
</dbReference>